<evidence type="ECO:0000256" key="1">
    <source>
        <dbReference type="SAM" id="SignalP"/>
    </source>
</evidence>
<feature type="signal peptide" evidence="1">
    <location>
        <begin position="1"/>
        <end position="21"/>
    </location>
</feature>
<dbReference type="eggNOG" id="ENOG502THRR">
    <property type="taxonomic scope" value="Eukaryota"/>
</dbReference>
<dbReference type="OrthoDB" id="5859421at2759"/>
<reference evidence="4" key="1">
    <citation type="submission" date="2011-07" db="EMBL/GenBank/DDBJ databases">
        <authorList>
            <consortium name="Caenorhabditis brenneri Sequencing and Analysis Consortium"/>
            <person name="Wilson R.K."/>
        </authorList>
    </citation>
    <scope>NUCLEOTIDE SEQUENCE [LARGE SCALE GENOMIC DNA]</scope>
    <source>
        <strain evidence="4">PB2801</strain>
    </source>
</reference>
<dbReference type="Proteomes" id="UP000008068">
    <property type="component" value="Unassembled WGS sequence"/>
</dbReference>
<name>G0NQK5_CAEBE</name>
<dbReference type="InParanoid" id="G0NQK5"/>
<accession>G0NQK5</accession>
<evidence type="ECO:0000313" key="3">
    <source>
        <dbReference type="EMBL" id="EGT35813.1"/>
    </source>
</evidence>
<evidence type="ECO:0000313" key="4">
    <source>
        <dbReference type="Proteomes" id="UP000008068"/>
    </source>
</evidence>
<keyword evidence="4" id="KW-1185">Reference proteome</keyword>
<organism evidence="4">
    <name type="scientific">Caenorhabditis brenneri</name>
    <name type="common">Nematode worm</name>
    <dbReference type="NCBI Taxonomy" id="135651"/>
    <lineage>
        <taxon>Eukaryota</taxon>
        <taxon>Metazoa</taxon>
        <taxon>Ecdysozoa</taxon>
        <taxon>Nematoda</taxon>
        <taxon>Chromadorea</taxon>
        <taxon>Rhabditida</taxon>
        <taxon>Rhabditina</taxon>
        <taxon>Rhabditomorpha</taxon>
        <taxon>Rhabditoidea</taxon>
        <taxon>Rhabditidae</taxon>
        <taxon>Peloderinae</taxon>
        <taxon>Caenorhabditis</taxon>
    </lineage>
</organism>
<dbReference type="InterPro" id="IPR059078">
    <property type="entry name" value="NTF2-like_nem"/>
</dbReference>
<evidence type="ECO:0000259" key="2">
    <source>
        <dbReference type="Pfam" id="PF26531"/>
    </source>
</evidence>
<keyword evidence="1" id="KW-0732">Signal</keyword>
<gene>
    <name evidence="3" type="ORF">CAEBREN_05012</name>
</gene>
<feature type="chain" id="PRO_5003405566" description="Nuclear transport factor 2-like domain-containing protein" evidence="1">
    <location>
        <begin position="22"/>
        <end position="277"/>
    </location>
</feature>
<dbReference type="EMBL" id="GL379926">
    <property type="protein sequence ID" value="EGT35813.1"/>
    <property type="molecule type" value="Genomic_DNA"/>
</dbReference>
<protein>
    <recommendedName>
        <fullName evidence="2">Nuclear transport factor 2-like domain-containing protein</fullName>
    </recommendedName>
</protein>
<sequence length="277" mass="32316">MPPPPVSMFLLLTVFISLGASHPGSILPPMEVAKEVYERFTKAINSGNKEEVKKFFIPCFLATGEGYQLANTLAQEVGGYSYSIEYAFYKLVPGPERNVFTINSTIFFRGPHPDYNRKNYEVVMENTFVNPQLEPHAWFIRSMTRKVYPQQKKKKFLLQNQMPNEIAANVLNEFFTAVNYQDIRRLENVVDIKERISPTGMQQLCELLVFNVFEVRSARFFNDEIRATIVTTNQSTRVKVLFWFVFKNRKADRMWRISDMKLMFNEYGPPENFIDIL</sequence>
<dbReference type="FunCoup" id="G0NQK5">
    <property type="interactions" value="141"/>
</dbReference>
<dbReference type="HOGENOM" id="CLU_1005534_0_0_1"/>
<dbReference type="STRING" id="135651.G0NQK5"/>
<proteinExistence type="predicted"/>
<feature type="domain" description="Nuclear transport factor 2-like" evidence="2">
    <location>
        <begin position="28"/>
        <end position="146"/>
    </location>
</feature>
<dbReference type="AlphaFoldDB" id="G0NQK5"/>
<dbReference type="Pfam" id="PF26531">
    <property type="entry name" value="NTF2_4"/>
    <property type="match status" value="1"/>
</dbReference>